<dbReference type="Proteomes" id="UP000019666">
    <property type="component" value="Unassembled WGS sequence"/>
</dbReference>
<dbReference type="SUPFAM" id="SSF53335">
    <property type="entry name" value="S-adenosyl-L-methionine-dependent methyltransferases"/>
    <property type="match status" value="1"/>
</dbReference>
<dbReference type="CDD" id="cd02440">
    <property type="entry name" value="AdoMet_MTases"/>
    <property type="match status" value="1"/>
</dbReference>
<evidence type="ECO:0000259" key="1">
    <source>
        <dbReference type="Pfam" id="PF13649"/>
    </source>
</evidence>
<comment type="caution">
    <text evidence="2">The sequence shown here is derived from an EMBL/GenBank/DDBJ whole genome shotgun (WGS) entry which is preliminary data.</text>
</comment>
<accession>A0A017HRH0</accession>
<dbReference type="HOGENOM" id="CLU_899819_0_0_5"/>
<dbReference type="STRING" id="442562.Rumeso_01488"/>
<dbReference type="PROSITE" id="PS51257">
    <property type="entry name" value="PROKAR_LIPOPROTEIN"/>
    <property type="match status" value="1"/>
</dbReference>
<organism evidence="2 3">
    <name type="scientific">Rubellimicrobium mesophilum DSM 19309</name>
    <dbReference type="NCBI Taxonomy" id="442562"/>
    <lineage>
        <taxon>Bacteria</taxon>
        <taxon>Pseudomonadati</taxon>
        <taxon>Pseudomonadota</taxon>
        <taxon>Alphaproteobacteria</taxon>
        <taxon>Rhodobacterales</taxon>
        <taxon>Roseobacteraceae</taxon>
        <taxon>Rubellimicrobium</taxon>
    </lineage>
</organism>
<dbReference type="GO" id="GO:0032259">
    <property type="term" value="P:methylation"/>
    <property type="evidence" value="ECO:0007669"/>
    <property type="project" value="UniProtKB-KW"/>
</dbReference>
<dbReference type="InterPro" id="IPR050508">
    <property type="entry name" value="Methyltransf_Superfamily"/>
</dbReference>
<keyword evidence="2" id="KW-0489">Methyltransferase</keyword>
<dbReference type="GO" id="GO:0008168">
    <property type="term" value="F:methyltransferase activity"/>
    <property type="evidence" value="ECO:0007669"/>
    <property type="project" value="UniProtKB-KW"/>
</dbReference>
<protein>
    <submittedName>
        <fullName evidence="2">Transcriptional regulator, ArsR family / Methyltransferase fusion</fullName>
    </submittedName>
</protein>
<dbReference type="OrthoDB" id="8153637at2"/>
<dbReference type="Gene3D" id="3.40.50.150">
    <property type="entry name" value="Vaccinia Virus protein VP39"/>
    <property type="match status" value="1"/>
</dbReference>
<evidence type="ECO:0000313" key="3">
    <source>
        <dbReference type="Proteomes" id="UP000019666"/>
    </source>
</evidence>
<feature type="domain" description="Methyltransferase" evidence="1">
    <location>
        <begin position="162"/>
        <end position="257"/>
    </location>
</feature>
<name>A0A017HRH0_9RHOB</name>
<dbReference type="PANTHER" id="PTHR42912">
    <property type="entry name" value="METHYLTRANSFERASE"/>
    <property type="match status" value="1"/>
</dbReference>
<evidence type="ECO:0000313" key="2">
    <source>
        <dbReference type="EMBL" id="EYD76966.1"/>
    </source>
</evidence>
<keyword evidence="3" id="KW-1185">Reference proteome</keyword>
<sequence>MARSEGTDIERAIPAPGWLAACPERLRPVVEGCAAGTLPPNVALLRLAIEAEGPEEVEAALAGALTKARGGAAERIGAALALWRTNPQAFGTVKATLQGVAHEDAAADPALWARTFDRLAEVAPEGGVALYALGNPDLLRETTEEVVARMAGWGLLGPKARVLEIGCGIGRFVAALAPRVAEVTGLDVSAGMVARARERCGGLGNVRLAVSSGRDLSGVEDGSLDLVLAADVFPYLVQAGVAVRHVEEAARVLAPGGHLLVLNYSYRGDLGRDREEVAALAARHGLEVRRMGEGDFGLWDAATFLLGKA</sequence>
<proteinExistence type="predicted"/>
<reference evidence="2 3" key="1">
    <citation type="submission" date="2013-02" db="EMBL/GenBank/DDBJ databases">
        <authorList>
            <person name="Fiebig A."/>
            <person name="Goeker M."/>
            <person name="Klenk H.-P.P."/>
        </authorList>
    </citation>
    <scope>NUCLEOTIDE SEQUENCE [LARGE SCALE GENOMIC DNA]</scope>
    <source>
        <strain evidence="2 3">DSM 19309</strain>
    </source>
</reference>
<dbReference type="InterPro" id="IPR029063">
    <property type="entry name" value="SAM-dependent_MTases_sf"/>
</dbReference>
<dbReference type="EMBL" id="AOSK01000039">
    <property type="protein sequence ID" value="EYD76966.1"/>
    <property type="molecule type" value="Genomic_DNA"/>
</dbReference>
<dbReference type="InterPro" id="IPR041698">
    <property type="entry name" value="Methyltransf_25"/>
</dbReference>
<dbReference type="RefSeq" id="WP_082483375.1">
    <property type="nucleotide sequence ID" value="NZ_KK088557.1"/>
</dbReference>
<gene>
    <name evidence="2" type="ORF">Rumeso_01488</name>
</gene>
<dbReference type="Pfam" id="PF13649">
    <property type="entry name" value="Methyltransf_25"/>
    <property type="match status" value="1"/>
</dbReference>
<keyword evidence="2" id="KW-0808">Transferase</keyword>
<dbReference type="AlphaFoldDB" id="A0A017HRH0"/>